<gene>
    <name evidence="2" type="ORF">ACFFIA_33525</name>
</gene>
<accession>A0ABV6MD91</accession>
<dbReference type="EMBL" id="JBHLUH010000073">
    <property type="protein sequence ID" value="MFC0532554.1"/>
    <property type="molecule type" value="Genomic_DNA"/>
</dbReference>
<organism evidence="2 3">
    <name type="scientific">Phytohabitans kaempferiae</name>
    <dbReference type="NCBI Taxonomy" id="1620943"/>
    <lineage>
        <taxon>Bacteria</taxon>
        <taxon>Bacillati</taxon>
        <taxon>Actinomycetota</taxon>
        <taxon>Actinomycetes</taxon>
        <taxon>Micromonosporales</taxon>
        <taxon>Micromonosporaceae</taxon>
    </lineage>
</organism>
<name>A0ABV6MD91_9ACTN</name>
<dbReference type="Proteomes" id="UP001589867">
    <property type="component" value="Unassembled WGS sequence"/>
</dbReference>
<evidence type="ECO:0000313" key="3">
    <source>
        <dbReference type="Proteomes" id="UP001589867"/>
    </source>
</evidence>
<evidence type="ECO:0008006" key="4">
    <source>
        <dbReference type="Google" id="ProtNLM"/>
    </source>
</evidence>
<feature type="region of interest" description="Disordered" evidence="1">
    <location>
        <begin position="135"/>
        <end position="159"/>
    </location>
</feature>
<protein>
    <recommendedName>
        <fullName evidence="4">DUF4304 domain-containing protein</fullName>
    </recommendedName>
</protein>
<feature type="compositionally biased region" description="Basic and acidic residues" evidence="1">
    <location>
        <begin position="135"/>
        <end position="144"/>
    </location>
</feature>
<comment type="caution">
    <text evidence="2">The sequence shown here is derived from an EMBL/GenBank/DDBJ whole genome shotgun (WGS) entry which is preliminary data.</text>
</comment>
<dbReference type="RefSeq" id="WP_377258833.1">
    <property type="nucleotide sequence ID" value="NZ_JBHLUH010000073.1"/>
</dbReference>
<evidence type="ECO:0000313" key="2">
    <source>
        <dbReference type="EMBL" id="MFC0532554.1"/>
    </source>
</evidence>
<keyword evidence="3" id="KW-1185">Reference proteome</keyword>
<evidence type="ECO:0000256" key="1">
    <source>
        <dbReference type="SAM" id="MobiDB-lite"/>
    </source>
</evidence>
<proteinExistence type="predicted"/>
<reference evidence="2 3" key="1">
    <citation type="submission" date="2024-09" db="EMBL/GenBank/DDBJ databases">
        <authorList>
            <person name="Sun Q."/>
            <person name="Mori K."/>
        </authorList>
    </citation>
    <scope>NUCLEOTIDE SEQUENCE [LARGE SCALE GENOMIC DNA]</scope>
    <source>
        <strain evidence="2 3">TBRC 3947</strain>
    </source>
</reference>
<sequence>MRKRPASFEREASQRFQFLVDQHGFAGPGYSDRLLPLVTYHRRDLRISIHLQSDPHDGAGKRISVSISLTGAGGWLKADLDALVEAALYAPRHRVAWKAHTADAMRGTLDDNATWIRRLMPLLQGPDALDTVRRANRHETDKTGNPKRRPPGIEWKYEP</sequence>